<protein>
    <submittedName>
        <fullName evidence="3">Uncharacterized protein</fullName>
    </submittedName>
</protein>
<evidence type="ECO:0000256" key="1">
    <source>
        <dbReference type="SAM" id="MobiDB-lite"/>
    </source>
</evidence>
<dbReference type="EMBL" id="AHCD03000026">
    <property type="protein sequence ID" value="KAF7788158.1"/>
    <property type="molecule type" value="Genomic_DNA"/>
</dbReference>
<name>A0A8T0CCP8_9GAMM</name>
<gene>
    <name evidence="3" type="ORF">PRUB_a2752</name>
</gene>
<reference evidence="3 4" key="1">
    <citation type="journal article" date="2012" name="J. Bacteriol.">
        <title>Genome sequence of the cycloprodigiosin-producing bacterial strain Pseudoalteromonas rubra ATCC 29570(T).</title>
        <authorList>
            <person name="Xie B.B."/>
            <person name="Shu Y.L."/>
            <person name="Qin Q.L."/>
            <person name="Rong J.C."/>
            <person name="Zhang X.Y."/>
            <person name="Chen X.L."/>
            <person name="Zhou B.C."/>
            <person name="Zhang Y.Z."/>
        </authorList>
    </citation>
    <scope>NUCLEOTIDE SEQUENCE [LARGE SCALE GENOMIC DNA]</scope>
    <source>
        <strain evidence="3 4">DSM 6842</strain>
    </source>
</reference>
<sequence>MQYLKVVAGLLGVWLVISIALTLYHGELVRSMPGVLGIDSAAMSTVAVSKAELDQVFDQIREHMLQSNAWGNRYSTADKLLAWVTILCSAIIAFLAGLSGQAQSLSDNQNPNATDSQALNVSDDQSPHVSDAPLGVGTGNRPQRYVKLIGWVAAINAVCVVLNSPIQEQKTASYQKADRLLTLLISTRKAILESNDPIEQSNLLDKLRLEAQR</sequence>
<keyword evidence="2" id="KW-0472">Membrane</keyword>
<keyword evidence="2" id="KW-0812">Transmembrane</keyword>
<dbReference type="AlphaFoldDB" id="A0A8T0CCP8"/>
<evidence type="ECO:0000313" key="3">
    <source>
        <dbReference type="EMBL" id="KAF7788158.1"/>
    </source>
</evidence>
<feature type="compositionally biased region" description="Polar residues" evidence="1">
    <location>
        <begin position="105"/>
        <end position="128"/>
    </location>
</feature>
<evidence type="ECO:0000256" key="2">
    <source>
        <dbReference type="SAM" id="Phobius"/>
    </source>
</evidence>
<dbReference type="GeneID" id="61356207"/>
<evidence type="ECO:0000313" key="4">
    <source>
        <dbReference type="Proteomes" id="UP000016480"/>
    </source>
</evidence>
<accession>A0A8T0CCP8</accession>
<proteinExistence type="predicted"/>
<keyword evidence="2" id="KW-1133">Transmembrane helix</keyword>
<feature type="transmembrane region" description="Helical" evidence="2">
    <location>
        <begin position="80"/>
        <end position="98"/>
    </location>
</feature>
<dbReference type="RefSeq" id="WP_010383431.1">
    <property type="nucleotide sequence ID" value="NZ_AHCD03000026.1"/>
</dbReference>
<organism evidence="3 4">
    <name type="scientific">Pseudoalteromonas rubra</name>
    <dbReference type="NCBI Taxonomy" id="43658"/>
    <lineage>
        <taxon>Bacteria</taxon>
        <taxon>Pseudomonadati</taxon>
        <taxon>Pseudomonadota</taxon>
        <taxon>Gammaproteobacteria</taxon>
        <taxon>Alteromonadales</taxon>
        <taxon>Pseudoalteromonadaceae</taxon>
        <taxon>Pseudoalteromonas</taxon>
    </lineage>
</organism>
<feature type="transmembrane region" description="Helical" evidence="2">
    <location>
        <begin position="6"/>
        <end position="24"/>
    </location>
</feature>
<feature type="region of interest" description="Disordered" evidence="1">
    <location>
        <begin position="105"/>
        <end position="136"/>
    </location>
</feature>
<comment type="caution">
    <text evidence="3">The sequence shown here is derived from an EMBL/GenBank/DDBJ whole genome shotgun (WGS) entry which is preliminary data.</text>
</comment>
<dbReference type="Proteomes" id="UP000016480">
    <property type="component" value="Unassembled WGS sequence"/>
</dbReference>